<evidence type="ECO:0000256" key="2">
    <source>
        <dbReference type="ARBA" id="ARBA00003487"/>
    </source>
</evidence>
<dbReference type="Gene3D" id="3.90.105.10">
    <property type="entry name" value="Molybdopterin biosynthesis moea protein, domain 2"/>
    <property type="match status" value="1"/>
</dbReference>
<evidence type="ECO:0000256" key="6">
    <source>
        <dbReference type="ARBA" id="ARBA00021108"/>
    </source>
</evidence>
<dbReference type="SUPFAM" id="SSF53850">
    <property type="entry name" value="Periplasmic binding protein-like II"/>
    <property type="match status" value="1"/>
</dbReference>
<keyword evidence="10" id="KW-0460">Magnesium</keyword>
<dbReference type="CDD" id="cd00887">
    <property type="entry name" value="MoeA"/>
    <property type="match status" value="1"/>
</dbReference>
<comment type="catalytic activity">
    <reaction evidence="9">
        <text>adenylyl-molybdopterin + molybdate = Mo-molybdopterin + AMP + H(+)</text>
        <dbReference type="Rhea" id="RHEA:35047"/>
        <dbReference type="ChEBI" id="CHEBI:15378"/>
        <dbReference type="ChEBI" id="CHEBI:36264"/>
        <dbReference type="ChEBI" id="CHEBI:62727"/>
        <dbReference type="ChEBI" id="CHEBI:71302"/>
        <dbReference type="ChEBI" id="CHEBI:456215"/>
        <dbReference type="EC" id="2.10.1.1"/>
    </reaction>
</comment>
<dbReference type="Proteomes" id="UP000366051">
    <property type="component" value="Chromosome"/>
</dbReference>
<evidence type="ECO:0000256" key="1">
    <source>
        <dbReference type="ARBA" id="ARBA00002901"/>
    </source>
</evidence>
<dbReference type="InterPro" id="IPR036425">
    <property type="entry name" value="MoaB/Mog-like_dom_sf"/>
</dbReference>
<feature type="domain" description="MoaB/Mog" evidence="11">
    <location>
        <begin position="187"/>
        <end position="324"/>
    </location>
</feature>
<dbReference type="SUPFAM" id="SSF63867">
    <property type="entry name" value="MoeA C-terminal domain-like"/>
    <property type="match status" value="1"/>
</dbReference>
<dbReference type="Pfam" id="PF03453">
    <property type="entry name" value="MoeA_N"/>
    <property type="match status" value="1"/>
</dbReference>
<comment type="function">
    <text evidence="1 10">Catalyzes the insertion of molybdate into adenylated molybdopterin with the concomitant release of AMP.</text>
</comment>
<dbReference type="NCBIfam" id="TIGR00177">
    <property type="entry name" value="molyb_syn"/>
    <property type="match status" value="1"/>
</dbReference>
<dbReference type="Pfam" id="PF03454">
    <property type="entry name" value="MoeA_C"/>
    <property type="match status" value="1"/>
</dbReference>
<dbReference type="GO" id="GO:0006777">
    <property type="term" value="P:Mo-molybdopterin cofactor biosynthetic process"/>
    <property type="evidence" value="ECO:0007669"/>
    <property type="project" value="UniProtKB-UniRule"/>
</dbReference>
<keyword evidence="10" id="KW-0479">Metal-binding</keyword>
<dbReference type="PANTHER" id="PTHR10192:SF16">
    <property type="entry name" value="MOLYBDOPTERIN MOLYBDENUMTRANSFERASE"/>
    <property type="match status" value="1"/>
</dbReference>
<dbReference type="SUPFAM" id="SSF53218">
    <property type="entry name" value="Molybdenum cofactor biosynthesis proteins"/>
    <property type="match status" value="1"/>
</dbReference>
<dbReference type="InterPro" id="IPR008284">
    <property type="entry name" value="MoCF_biosynth_CS"/>
</dbReference>
<sequence length="657" mass="71080">MQKQKAYLDCLPRQEAQELWITKLTEVGYFNNLPREKVAVTEALGRVTASVIFAKQSVPHYNGAAMDGIALYAPDSFGAQETAPKRLQLLQPDETFQPGGCYVVDTGDLLPTGTNAVIMIEDVHWVDDQAEVITAATPWQHVRIIGEDIVAKEVVLPEHHLIAPVDMAALLAAGIEEIEVVKRPRVAIIPTGDEIVASRQDLKPGKILDVNGPMLAAAVTQWGGDPVRREIVKDQRAAIEEAILASLKDCDMVVVNAGTSAGREDYTAPILSELGQVLVHGVAIKPGKPVILAICQDKPVIGLPGYPVSAMLTADLFVRSVVLARQKLPQPEQSQVEAFLSRQVPSTIGLEEYLRLSIGSVEGRLVAAPLGRGAGLLSSLTKAQGLLRIDPSSAGIAAGASVPVTFLRSSKPENTILAVGSHDPALELLGFYMRRFKPELSLSFANVGSLGGIMAIRNREAHLAGIHLLDEATGRYNVPYVQKYLSQRKVHLVHFAMRQQGLLVLPGNPKKIYSLEDLLRQDKLTGQKITYVNRQRGTGTRMLLDYQLKKAGIDSSQIVGYEKEVGTHMAVAASVASGTADTGLGLEAAAQALGLDFIPVTDIHQGTGEQYDLLLNFSDHDKVMELILHILKSPDFRRDVEAMGGYDLSKAGMIIEL</sequence>
<dbReference type="Pfam" id="PF00994">
    <property type="entry name" value="MoCF_biosynth"/>
    <property type="match status" value="1"/>
</dbReference>
<dbReference type="EMBL" id="CP045875">
    <property type="protein sequence ID" value="QGG47013.1"/>
    <property type="molecule type" value="Genomic_DNA"/>
</dbReference>
<dbReference type="NCBIfam" id="NF011068">
    <property type="entry name" value="PRK14498.1"/>
    <property type="match status" value="1"/>
</dbReference>
<evidence type="ECO:0000256" key="10">
    <source>
        <dbReference type="RuleBase" id="RU365090"/>
    </source>
</evidence>
<dbReference type="PANTHER" id="PTHR10192">
    <property type="entry name" value="MOLYBDOPTERIN BIOSYNTHESIS PROTEIN"/>
    <property type="match status" value="1"/>
</dbReference>
<dbReference type="Pfam" id="PF12727">
    <property type="entry name" value="PBP_like"/>
    <property type="match status" value="1"/>
</dbReference>
<evidence type="ECO:0000313" key="13">
    <source>
        <dbReference type="Proteomes" id="UP000366051"/>
    </source>
</evidence>
<comment type="function">
    <text evidence="2">May be involved in the biosynthesis of molybdopterin.</text>
</comment>
<dbReference type="InterPro" id="IPR005110">
    <property type="entry name" value="MoeA_linker/N"/>
</dbReference>
<dbReference type="InterPro" id="IPR038987">
    <property type="entry name" value="MoeA-like"/>
</dbReference>
<dbReference type="GO" id="GO:0005829">
    <property type="term" value="C:cytosol"/>
    <property type="evidence" value="ECO:0007669"/>
    <property type="project" value="TreeGrafter"/>
</dbReference>
<keyword evidence="8 10" id="KW-0501">Molybdenum cofactor biosynthesis</keyword>
<dbReference type="EC" id="2.10.1.1" evidence="5 10"/>
<keyword evidence="13" id="KW-1185">Reference proteome</keyword>
<evidence type="ECO:0000256" key="9">
    <source>
        <dbReference type="ARBA" id="ARBA00047317"/>
    </source>
</evidence>
<protein>
    <recommendedName>
        <fullName evidence="6 10">Molybdopterin molybdenumtransferase</fullName>
        <ecNumber evidence="5 10">2.10.1.1</ecNumber>
    </recommendedName>
</protein>
<dbReference type="InterPro" id="IPR005111">
    <property type="entry name" value="MoeA_C_domain_IV"/>
</dbReference>
<dbReference type="GO" id="GO:0046872">
    <property type="term" value="F:metal ion binding"/>
    <property type="evidence" value="ECO:0007669"/>
    <property type="project" value="UniProtKB-UniRule"/>
</dbReference>
<dbReference type="Gene3D" id="2.40.340.10">
    <property type="entry name" value="MoeA, C-terminal, domain IV"/>
    <property type="match status" value="1"/>
</dbReference>
<gene>
    <name evidence="12" type="ORF">FTV88_0856</name>
</gene>
<evidence type="ECO:0000256" key="5">
    <source>
        <dbReference type="ARBA" id="ARBA00013269"/>
    </source>
</evidence>
<dbReference type="GO" id="GO:0061599">
    <property type="term" value="F:molybdopterin molybdotransferase activity"/>
    <property type="evidence" value="ECO:0007669"/>
    <property type="project" value="UniProtKB-UniRule"/>
</dbReference>
<proteinExistence type="inferred from homology"/>
<organism evidence="12 13">
    <name type="scientific">Heliorestis convoluta</name>
    <dbReference type="NCBI Taxonomy" id="356322"/>
    <lineage>
        <taxon>Bacteria</taxon>
        <taxon>Bacillati</taxon>
        <taxon>Bacillota</taxon>
        <taxon>Clostridia</taxon>
        <taxon>Eubacteriales</taxon>
        <taxon>Heliobacteriaceae</taxon>
        <taxon>Heliorestis</taxon>
    </lineage>
</organism>
<reference evidence="13" key="1">
    <citation type="submission" date="2019-11" db="EMBL/GenBank/DDBJ databases">
        <title>Genome sequence of Heliorestis convoluta strain HH, an alkaliphilic and minimalistic phototrophic bacterium from a soda lake in Egypt.</title>
        <authorList>
            <person name="Dewey E.D."/>
            <person name="Stokes L.M."/>
            <person name="Burchell B.M."/>
            <person name="Shaffer K.N."/>
            <person name="Huntington A.M."/>
            <person name="Baker J.M."/>
            <person name="Nadendla S."/>
            <person name="Giglio M.G."/>
            <person name="Touchman J.W."/>
            <person name="Blankenship R.E."/>
            <person name="Madigan M.T."/>
            <person name="Sattley W.M."/>
        </authorList>
    </citation>
    <scope>NUCLEOTIDE SEQUENCE [LARGE SCALE GENOMIC DNA]</scope>
    <source>
        <strain evidence="13">HH</strain>
    </source>
</reference>
<dbReference type="SUPFAM" id="SSF63882">
    <property type="entry name" value="MoeA N-terminal region -like"/>
    <property type="match status" value="1"/>
</dbReference>
<dbReference type="PROSITE" id="PS01079">
    <property type="entry name" value="MOCF_BIOSYNTHESIS_2"/>
    <property type="match status" value="1"/>
</dbReference>
<dbReference type="Gene3D" id="3.40.980.10">
    <property type="entry name" value="MoaB/Mog-like domain"/>
    <property type="match status" value="1"/>
</dbReference>
<evidence type="ECO:0000256" key="4">
    <source>
        <dbReference type="ARBA" id="ARBA00010763"/>
    </source>
</evidence>
<evidence type="ECO:0000256" key="7">
    <source>
        <dbReference type="ARBA" id="ARBA00022505"/>
    </source>
</evidence>
<dbReference type="SMART" id="SM00852">
    <property type="entry name" value="MoCF_biosynth"/>
    <property type="match status" value="1"/>
</dbReference>
<comment type="pathway">
    <text evidence="3 10">Cofactor biosynthesis; molybdopterin biosynthesis.</text>
</comment>
<name>A0A5Q2MZX6_9FIRM</name>
<dbReference type="RefSeq" id="WP_153724481.1">
    <property type="nucleotide sequence ID" value="NZ_CP045875.1"/>
</dbReference>
<evidence type="ECO:0000313" key="12">
    <source>
        <dbReference type="EMBL" id="QGG47013.1"/>
    </source>
</evidence>
<keyword evidence="10" id="KW-0808">Transferase</keyword>
<evidence type="ECO:0000256" key="8">
    <source>
        <dbReference type="ARBA" id="ARBA00023150"/>
    </source>
</evidence>
<dbReference type="InterPro" id="IPR024370">
    <property type="entry name" value="PBP_domain"/>
</dbReference>
<dbReference type="Gene3D" id="3.40.190.10">
    <property type="entry name" value="Periplasmic binding protein-like II"/>
    <property type="match status" value="1"/>
</dbReference>
<comment type="similarity">
    <text evidence="4 10">Belongs to the MoeA family.</text>
</comment>
<dbReference type="InterPro" id="IPR036135">
    <property type="entry name" value="MoeA_linker/N_sf"/>
</dbReference>
<dbReference type="InterPro" id="IPR001453">
    <property type="entry name" value="MoaB/Mog_dom"/>
</dbReference>
<dbReference type="Gene3D" id="2.170.190.11">
    <property type="entry name" value="Molybdopterin biosynthesis moea protein, domain 3"/>
    <property type="match status" value="1"/>
</dbReference>
<accession>A0A5Q2MZX6</accession>
<evidence type="ECO:0000259" key="11">
    <source>
        <dbReference type="SMART" id="SM00852"/>
    </source>
</evidence>
<comment type="cofactor">
    <cofactor evidence="10">
        <name>Mg(2+)</name>
        <dbReference type="ChEBI" id="CHEBI:18420"/>
    </cofactor>
</comment>
<dbReference type="AlphaFoldDB" id="A0A5Q2MZX6"/>
<evidence type="ECO:0000256" key="3">
    <source>
        <dbReference type="ARBA" id="ARBA00005046"/>
    </source>
</evidence>
<dbReference type="KEGG" id="hcv:FTV88_0856"/>
<keyword evidence="7 10" id="KW-0500">Molybdenum</keyword>
<dbReference type="OrthoDB" id="9804758at2"/>
<dbReference type="UniPathway" id="UPA00344"/>
<dbReference type="InterPro" id="IPR036688">
    <property type="entry name" value="MoeA_C_domain_IV_sf"/>
</dbReference>